<dbReference type="RefSeq" id="WP_390288069.1">
    <property type="nucleotide sequence ID" value="NZ_JBHUDI010000008.1"/>
</dbReference>
<proteinExistence type="predicted"/>
<evidence type="ECO:0000313" key="3">
    <source>
        <dbReference type="Proteomes" id="UP001597076"/>
    </source>
</evidence>
<name>A0ABD6BIF9_9EURY</name>
<feature type="transmembrane region" description="Helical" evidence="1">
    <location>
        <begin position="32"/>
        <end position="51"/>
    </location>
</feature>
<evidence type="ECO:0000256" key="1">
    <source>
        <dbReference type="SAM" id="Phobius"/>
    </source>
</evidence>
<evidence type="ECO:0000313" key="2">
    <source>
        <dbReference type="EMBL" id="MFD1564488.1"/>
    </source>
</evidence>
<feature type="transmembrane region" description="Helical" evidence="1">
    <location>
        <begin position="136"/>
        <end position="161"/>
    </location>
</feature>
<sequence length="200" mass="20518">MSTWTQFDPAPRRRIAETIAATTLVVRRRDSLAVAILVGIGYLAAFLWAIGDLAMRPGAAPNLIVVDDPLVRMFQRIGPASFEAVALLDTGVIRFLVSPIDIAIGLAIAGLVGLNLGLTYLAVVQPAACGIGAGSGLLASVPALLSGTVCCGPVVLIALGIQASGLLLTMFAWLLPLGVVLMLASLVYVAGKVDVANASS</sequence>
<dbReference type="AlphaFoldDB" id="A0ABD6BIF9"/>
<gene>
    <name evidence="2" type="ORF">ACFR99_13130</name>
</gene>
<keyword evidence="1" id="KW-0472">Membrane</keyword>
<comment type="caution">
    <text evidence="2">The sequence shown here is derived from an EMBL/GenBank/DDBJ whole genome shotgun (WGS) entry which is preliminary data.</text>
</comment>
<accession>A0ABD6BIF9</accession>
<keyword evidence="1" id="KW-1133">Transmembrane helix</keyword>
<keyword evidence="1" id="KW-0812">Transmembrane</keyword>
<dbReference type="EMBL" id="JBHUDI010000008">
    <property type="protein sequence ID" value="MFD1564488.1"/>
    <property type="molecule type" value="Genomic_DNA"/>
</dbReference>
<reference evidence="2 3" key="1">
    <citation type="journal article" date="2019" name="Int. J. Syst. Evol. Microbiol.">
        <title>The Global Catalogue of Microorganisms (GCM) 10K type strain sequencing project: providing services to taxonomists for standard genome sequencing and annotation.</title>
        <authorList>
            <consortium name="The Broad Institute Genomics Platform"/>
            <consortium name="The Broad Institute Genome Sequencing Center for Infectious Disease"/>
            <person name="Wu L."/>
            <person name="Ma J."/>
        </authorList>
    </citation>
    <scope>NUCLEOTIDE SEQUENCE [LARGE SCALE GENOMIC DNA]</scope>
    <source>
        <strain evidence="2 3">CGMCC 1.12230</strain>
    </source>
</reference>
<feature type="transmembrane region" description="Helical" evidence="1">
    <location>
        <begin position="102"/>
        <end position="124"/>
    </location>
</feature>
<dbReference type="Proteomes" id="UP001597076">
    <property type="component" value="Unassembled WGS sequence"/>
</dbReference>
<feature type="transmembrane region" description="Helical" evidence="1">
    <location>
        <begin position="167"/>
        <end position="190"/>
    </location>
</feature>
<protein>
    <submittedName>
        <fullName evidence="2">Uncharacterized protein</fullName>
    </submittedName>
</protein>
<keyword evidence="3" id="KW-1185">Reference proteome</keyword>
<organism evidence="2 3">
    <name type="scientific">Haloarchaeobius amylolyticus</name>
    <dbReference type="NCBI Taxonomy" id="1198296"/>
    <lineage>
        <taxon>Archaea</taxon>
        <taxon>Methanobacteriati</taxon>
        <taxon>Methanobacteriota</taxon>
        <taxon>Stenosarchaea group</taxon>
        <taxon>Halobacteria</taxon>
        <taxon>Halobacteriales</taxon>
        <taxon>Halorubellaceae</taxon>
        <taxon>Haloarchaeobius</taxon>
    </lineage>
</organism>